<dbReference type="EMBL" id="CAAALY010244508">
    <property type="protein sequence ID" value="VEL32679.1"/>
    <property type="molecule type" value="Genomic_DNA"/>
</dbReference>
<gene>
    <name evidence="2" type="ORF">PXEA_LOCUS26119</name>
</gene>
<dbReference type="AlphaFoldDB" id="A0A3S5BP14"/>
<keyword evidence="3" id="KW-1185">Reference proteome</keyword>
<accession>A0A3S5BP14</accession>
<evidence type="ECO:0000313" key="2">
    <source>
        <dbReference type="EMBL" id="VEL32679.1"/>
    </source>
</evidence>
<sequence length="89" mass="10502">MKPSSDDVHQLMEESSERFHPERGRRSRGLRQHEYRLKANRLQYNEIHPSSFSGEIDRRISSSCTFIRNEGPPNSGYFLYGLTQFVRLN</sequence>
<organism evidence="2 3">
    <name type="scientific">Protopolystoma xenopodis</name>
    <dbReference type="NCBI Taxonomy" id="117903"/>
    <lineage>
        <taxon>Eukaryota</taxon>
        <taxon>Metazoa</taxon>
        <taxon>Spiralia</taxon>
        <taxon>Lophotrochozoa</taxon>
        <taxon>Platyhelminthes</taxon>
        <taxon>Monogenea</taxon>
        <taxon>Polyopisthocotylea</taxon>
        <taxon>Polystomatidea</taxon>
        <taxon>Polystomatidae</taxon>
        <taxon>Protopolystoma</taxon>
    </lineage>
</organism>
<dbReference type="Proteomes" id="UP000784294">
    <property type="component" value="Unassembled WGS sequence"/>
</dbReference>
<protein>
    <submittedName>
        <fullName evidence="2">Uncharacterized protein</fullName>
    </submittedName>
</protein>
<reference evidence="2" key="1">
    <citation type="submission" date="2018-11" db="EMBL/GenBank/DDBJ databases">
        <authorList>
            <consortium name="Pathogen Informatics"/>
        </authorList>
    </citation>
    <scope>NUCLEOTIDE SEQUENCE</scope>
</reference>
<comment type="caution">
    <text evidence="2">The sequence shown here is derived from an EMBL/GenBank/DDBJ whole genome shotgun (WGS) entry which is preliminary data.</text>
</comment>
<proteinExistence type="predicted"/>
<evidence type="ECO:0000256" key="1">
    <source>
        <dbReference type="SAM" id="MobiDB-lite"/>
    </source>
</evidence>
<name>A0A3S5BP14_9PLAT</name>
<feature type="region of interest" description="Disordered" evidence="1">
    <location>
        <begin position="1"/>
        <end position="32"/>
    </location>
</feature>
<feature type="compositionally biased region" description="Basic and acidic residues" evidence="1">
    <location>
        <begin position="1"/>
        <end position="24"/>
    </location>
</feature>
<evidence type="ECO:0000313" key="3">
    <source>
        <dbReference type="Proteomes" id="UP000784294"/>
    </source>
</evidence>